<keyword evidence="12" id="KW-1185">Reference proteome</keyword>
<evidence type="ECO:0000256" key="1">
    <source>
        <dbReference type="ARBA" id="ARBA00004651"/>
    </source>
</evidence>
<comment type="subcellular location">
    <subcellularLocation>
        <location evidence="1">Cell membrane</location>
        <topology evidence="1">Multi-pass membrane protein</topology>
    </subcellularLocation>
</comment>
<evidence type="ECO:0000313" key="11">
    <source>
        <dbReference type="EMBL" id="STX61697.1"/>
    </source>
</evidence>
<evidence type="ECO:0000313" key="10">
    <source>
        <dbReference type="EMBL" id="KTD37658.1"/>
    </source>
</evidence>
<dbReference type="SUPFAM" id="SSF52540">
    <property type="entry name" value="P-loop containing nucleoside triphosphate hydrolases"/>
    <property type="match status" value="1"/>
</dbReference>
<dbReference type="GO" id="GO:0005886">
    <property type="term" value="C:plasma membrane"/>
    <property type="evidence" value="ECO:0007669"/>
    <property type="project" value="UniProtKB-SubCell"/>
</dbReference>
<dbReference type="GO" id="GO:0140359">
    <property type="term" value="F:ABC-type transporter activity"/>
    <property type="evidence" value="ECO:0007669"/>
    <property type="project" value="InterPro"/>
</dbReference>
<evidence type="ECO:0000313" key="12">
    <source>
        <dbReference type="Proteomes" id="UP000054985"/>
    </source>
</evidence>
<accession>A0A378JUL1</accession>
<dbReference type="OrthoDB" id="9805514at2"/>
<dbReference type="EC" id="3.6.3.-" evidence="11"/>
<dbReference type="EMBL" id="UGOG01000001">
    <property type="protein sequence ID" value="STX61697.1"/>
    <property type="molecule type" value="Genomic_DNA"/>
</dbReference>
<dbReference type="Gene3D" id="1.20.1560.10">
    <property type="entry name" value="ABC transporter type 1, transmembrane domain"/>
    <property type="match status" value="1"/>
</dbReference>
<reference evidence="11 13" key="2">
    <citation type="submission" date="2018-06" db="EMBL/GenBank/DDBJ databases">
        <authorList>
            <consortium name="Pathogen Informatics"/>
            <person name="Doyle S."/>
        </authorList>
    </citation>
    <scope>NUCLEOTIDE SEQUENCE [LARGE SCALE GENOMIC DNA]</scope>
    <source>
        <strain evidence="11 13">NCTC12239</strain>
    </source>
</reference>
<dbReference type="PANTHER" id="PTHR24221">
    <property type="entry name" value="ATP-BINDING CASSETTE SUB-FAMILY B"/>
    <property type="match status" value="1"/>
</dbReference>
<gene>
    <name evidence="11" type="primary">bmrA</name>
    <name evidence="10" type="ORF">Lmor_0521</name>
    <name evidence="11" type="ORF">NCTC12239_00614</name>
</gene>
<dbReference type="InterPro" id="IPR003439">
    <property type="entry name" value="ABC_transporter-like_ATP-bd"/>
</dbReference>
<evidence type="ECO:0000313" key="13">
    <source>
        <dbReference type="Proteomes" id="UP000254040"/>
    </source>
</evidence>
<dbReference type="RefSeq" id="WP_028384149.1">
    <property type="nucleotide sequence ID" value="NZ_CAAAJG010000034.1"/>
</dbReference>
<dbReference type="InterPro" id="IPR036640">
    <property type="entry name" value="ABC1_TM_sf"/>
</dbReference>
<dbReference type="Pfam" id="PF00005">
    <property type="entry name" value="ABC_tran"/>
    <property type="match status" value="1"/>
</dbReference>
<protein>
    <submittedName>
        <fullName evidence="11">ABC transporter ATP binding transmembrane protein</fullName>
        <ecNumber evidence="11">3.6.3.-</ecNumber>
    </submittedName>
</protein>
<keyword evidence="3" id="KW-0547">Nucleotide-binding</keyword>
<dbReference type="EMBL" id="LNYN01000012">
    <property type="protein sequence ID" value="KTD37658.1"/>
    <property type="molecule type" value="Genomic_DNA"/>
</dbReference>
<keyword evidence="5" id="KW-1133">Transmembrane helix</keyword>
<sequence length="732" mass="80417">MYLFILLLGLTIVIARVILRTAHISNSRAEAEESIVLQIDEAPDFVDEPEEKEISALQIISSLGTLVISPENRLRIAFATLLTAANTGLNFITPWLFAETLNLLSGEDETTEIGGVEISSNMLITLLVSAYALSQVIPNLRDQTMVPVTAYNTKKILMMGTQHLLKKSLDYHVNTPFSDQIYLIQKSFSLSNIGTPLLTQIAPTVVEIAIASSVLASRYGYGVGAGLFAVMAAYTGYSALTAKPIIDAREMMLKTGSEAYQSFSDAIAQYKVMRDFGQYEHTMKGVDAALTKMMHVEIDAHIKPQLISLGHISISRLGMLLATLYMGNGVKSGAYSIQDFVILTGYLNSLSALLPAFGQAVNDLFASWPDLKFVFKELAIPDEVVDLNPETPLPIEPESPPVIEFDNVTFSYTAKPGQAPVVLFKNLSFKIESGEKVIFVSESGAGKTTLFNMLYGYYQPTEGTIKINGKNIAEVSLQSLQKNITLLGQSPNLFNGSIRENICYGSENPDEVSDETIWTLAEALNLRTFLESFENKLDTNVGENGKTLSGGQQQKVAILRGFMKKTSIRLMDEITAPFDSQSAKSVLESIDKLSTSVTTMMITHKLTEGQNASKIIVLAEGRVIDEGSHATLLQRCNLYQHLWNAYIAQNETLSSSSTARMLASLGGPQTSETMILEHNDPSMAFVQNEETNDFKHCADQIKTQYTLHASSSRDTEERHFDSSPLEITPKPQ</sequence>
<dbReference type="GO" id="GO:0016887">
    <property type="term" value="F:ATP hydrolysis activity"/>
    <property type="evidence" value="ECO:0007669"/>
    <property type="project" value="InterPro"/>
</dbReference>
<dbReference type="Gene3D" id="3.40.50.300">
    <property type="entry name" value="P-loop containing nucleotide triphosphate hydrolases"/>
    <property type="match status" value="1"/>
</dbReference>
<feature type="domain" description="ABC transporter" evidence="8">
    <location>
        <begin position="403"/>
        <end position="645"/>
    </location>
</feature>
<evidence type="ECO:0000259" key="8">
    <source>
        <dbReference type="PROSITE" id="PS50893"/>
    </source>
</evidence>
<evidence type="ECO:0000256" key="2">
    <source>
        <dbReference type="ARBA" id="ARBA00022692"/>
    </source>
</evidence>
<keyword evidence="2 11" id="KW-0812">Transmembrane</keyword>
<dbReference type="PROSITE" id="PS50929">
    <property type="entry name" value="ABC_TM1F"/>
    <property type="match status" value="1"/>
</dbReference>
<dbReference type="InterPro" id="IPR039421">
    <property type="entry name" value="Type_1_exporter"/>
</dbReference>
<name>A0A378JUL1_9GAMM</name>
<feature type="region of interest" description="Disordered" evidence="7">
    <location>
        <begin position="708"/>
        <end position="732"/>
    </location>
</feature>
<reference evidence="10 12" key="1">
    <citation type="submission" date="2015-11" db="EMBL/GenBank/DDBJ databases">
        <title>Genomic analysis of 38 Legionella species identifies large and diverse effector repertoires.</title>
        <authorList>
            <person name="Burstein D."/>
            <person name="Amaro F."/>
            <person name="Zusman T."/>
            <person name="Lifshitz Z."/>
            <person name="Cohen O."/>
            <person name="Gilbert J.A."/>
            <person name="Pupko T."/>
            <person name="Shuman H.A."/>
            <person name="Segal G."/>
        </authorList>
    </citation>
    <scope>NUCLEOTIDE SEQUENCE [LARGE SCALE GENOMIC DNA]</scope>
    <source>
        <strain evidence="10 12">ATCC 43877</strain>
    </source>
</reference>
<dbReference type="PANTHER" id="PTHR24221:SF648">
    <property type="entry name" value="ABC-TYPE TRANSPORTER ATR1"/>
    <property type="match status" value="1"/>
</dbReference>
<dbReference type="SMART" id="SM00382">
    <property type="entry name" value="AAA"/>
    <property type="match status" value="1"/>
</dbReference>
<evidence type="ECO:0000256" key="5">
    <source>
        <dbReference type="ARBA" id="ARBA00022989"/>
    </source>
</evidence>
<evidence type="ECO:0000256" key="7">
    <source>
        <dbReference type="SAM" id="MobiDB-lite"/>
    </source>
</evidence>
<organism evidence="11 13">
    <name type="scientific">Legionella moravica</name>
    <dbReference type="NCBI Taxonomy" id="39962"/>
    <lineage>
        <taxon>Bacteria</taxon>
        <taxon>Pseudomonadati</taxon>
        <taxon>Pseudomonadota</taxon>
        <taxon>Gammaproteobacteria</taxon>
        <taxon>Legionellales</taxon>
        <taxon>Legionellaceae</taxon>
        <taxon>Legionella</taxon>
    </lineage>
</organism>
<dbReference type="AlphaFoldDB" id="A0A378JUL1"/>
<feature type="compositionally biased region" description="Basic and acidic residues" evidence="7">
    <location>
        <begin position="711"/>
        <end position="721"/>
    </location>
</feature>
<dbReference type="InterPro" id="IPR011527">
    <property type="entry name" value="ABC1_TM_dom"/>
</dbReference>
<evidence type="ECO:0000259" key="9">
    <source>
        <dbReference type="PROSITE" id="PS50929"/>
    </source>
</evidence>
<feature type="domain" description="ABC transmembrane type-1" evidence="9">
    <location>
        <begin position="77"/>
        <end position="366"/>
    </location>
</feature>
<dbReference type="GO" id="GO:0005524">
    <property type="term" value="F:ATP binding"/>
    <property type="evidence" value="ECO:0007669"/>
    <property type="project" value="UniProtKB-KW"/>
</dbReference>
<evidence type="ECO:0000256" key="4">
    <source>
        <dbReference type="ARBA" id="ARBA00022840"/>
    </source>
</evidence>
<keyword evidence="11" id="KW-0378">Hydrolase</keyword>
<proteinExistence type="predicted"/>
<dbReference type="InterPro" id="IPR017871">
    <property type="entry name" value="ABC_transporter-like_CS"/>
</dbReference>
<dbReference type="Pfam" id="PF00664">
    <property type="entry name" value="ABC_membrane"/>
    <property type="match status" value="1"/>
</dbReference>
<dbReference type="InterPro" id="IPR003593">
    <property type="entry name" value="AAA+_ATPase"/>
</dbReference>
<evidence type="ECO:0000256" key="3">
    <source>
        <dbReference type="ARBA" id="ARBA00022741"/>
    </source>
</evidence>
<dbReference type="Proteomes" id="UP000254040">
    <property type="component" value="Unassembled WGS sequence"/>
</dbReference>
<dbReference type="STRING" id="39962.Lmor_0521"/>
<dbReference type="SUPFAM" id="SSF90123">
    <property type="entry name" value="ABC transporter transmembrane region"/>
    <property type="match status" value="1"/>
</dbReference>
<dbReference type="PROSITE" id="PS50893">
    <property type="entry name" value="ABC_TRANSPORTER_2"/>
    <property type="match status" value="1"/>
</dbReference>
<dbReference type="InterPro" id="IPR027417">
    <property type="entry name" value="P-loop_NTPase"/>
</dbReference>
<keyword evidence="6" id="KW-0472">Membrane</keyword>
<dbReference type="PROSITE" id="PS00211">
    <property type="entry name" value="ABC_TRANSPORTER_1"/>
    <property type="match status" value="1"/>
</dbReference>
<keyword evidence="4" id="KW-0067">ATP-binding</keyword>
<dbReference type="Proteomes" id="UP000054985">
    <property type="component" value="Unassembled WGS sequence"/>
</dbReference>
<evidence type="ECO:0000256" key="6">
    <source>
        <dbReference type="ARBA" id="ARBA00023136"/>
    </source>
</evidence>